<keyword evidence="3" id="KW-1185">Reference proteome</keyword>
<dbReference type="VEuPathDB" id="FungiDB:JI435_057550"/>
<evidence type="ECO:0000313" key="3">
    <source>
        <dbReference type="Proteomes" id="UP000663193"/>
    </source>
</evidence>
<evidence type="ECO:0000313" key="2">
    <source>
        <dbReference type="EMBL" id="QRC96118.1"/>
    </source>
</evidence>
<evidence type="ECO:0000256" key="1">
    <source>
        <dbReference type="SAM" id="MobiDB-lite"/>
    </source>
</evidence>
<feature type="compositionally biased region" description="Basic and acidic residues" evidence="1">
    <location>
        <begin position="20"/>
        <end position="35"/>
    </location>
</feature>
<reference evidence="3" key="1">
    <citation type="journal article" date="2021" name="BMC Genomics">
        <title>Chromosome-level genome assembly and manually-curated proteome of model necrotroph Parastagonospora nodorum Sn15 reveals a genome-wide trove of candidate effector homologs, and redundancy of virulence-related functions within an accessory chromosome.</title>
        <authorList>
            <person name="Bertazzoni S."/>
            <person name="Jones D.A.B."/>
            <person name="Phan H.T."/>
            <person name="Tan K.-C."/>
            <person name="Hane J.K."/>
        </authorList>
    </citation>
    <scope>NUCLEOTIDE SEQUENCE [LARGE SCALE GENOMIC DNA]</scope>
    <source>
        <strain evidence="3">SN15 / ATCC MYA-4574 / FGSC 10173)</strain>
    </source>
</reference>
<feature type="region of interest" description="Disordered" evidence="1">
    <location>
        <begin position="49"/>
        <end position="74"/>
    </location>
</feature>
<dbReference type="AlphaFoldDB" id="A0A7U2HZ86"/>
<feature type="region of interest" description="Disordered" evidence="1">
    <location>
        <begin position="1"/>
        <end position="35"/>
    </location>
</feature>
<sequence length="74" mass="8328">MSTEIEAETDVNPPIQRAADFTRKPDKKEPIDRYEQKRTVQALIVTSSGTLGTENLRRTLDLQPADSLHSHRGP</sequence>
<dbReference type="EMBL" id="CP069028">
    <property type="protein sequence ID" value="QRC96118.1"/>
    <property type="molecule type" value="Genomic_DNA"/>
</dbReference>
<dbReference type="Proteomes" id="UP000663193">
    <property type="component" value="Chromosome 6"/>
</dbReference>
<name>A0A7U2HZ86_PHANO</name>
<proteinExistence type="predicted"/>
<organism evidence="2 3">
    <name type="scientific">Phaeosphaeria nodorum (strain SN15 / ATCC MYA-4574 / FGSC 10173)</name>
    <name type="common">Glume blotch fungus</name>
    <name type="synonym">Parastagonospora nodorum</name>
    <dbReference type="NCBI Taxonomy" id="321614"/>
    <lineage>
        <taxon>Eukaryota</taxon>
        <taxon>Fungi</taxon>
        <taxon>Dikarya</taxon>
        <taxon>Ascomycota</taxon>
        <taxon>Pezizomycotina</taxon>
        <taxon>Dothideomycetes</taxon>
        <taxon>Pleosporomycetidae</taxon>
        <taxon>Pleosporales</taxon>
        <taxon>Pleosporineae</taxon>
        <taxon>Phaeosphaeriaceae</taxon>
        <taxon>Parastagonospora</taxon>
    </lineage>
</organism>
<gene>
    <name evidence="2" type="ORF">JI435_057550</name>
</gene>
<accession>A0A7U2HZ86</accession>
<protein>
    <submittedName>
        <fullName evidence="2">Uncharacterized protein</fullName>
    </submittedName>
</protein>